<dbReference type="GO" id="GO:0006508">
    <property type="term" value="P:proteolysis"/>
    <property type="evidence" value="ECO:0007669"/>
    <property type="project" value="UniProtKB-KW"/>
</dbReference>
<evidence type="ECO:0000259" key="2">
    <source>
        <dbReference type="PROSITE" id="PS50240"/>
    </source>
</evidence>
<dbReference type="Proteomes" id="UP000294513">
    <property type="component" value="Unassembled WGS sequence"/>
</dbReference>
<sequence length="365" mass="38476">MRTIAEGPRRYQAKSARPCAPYSPLYRKSARWLDRPHAPGLLASRRTIINGWSPCPGAERVSSAPALSGGSVSSRTSITTRAAAGGTAAARSLRLALAASAVALLWLGLTAPSALAEPVPPRPGGTASTMIIGGEDATGPYSFMVSLQTREGHFCGGSLITSQWVVTARHCWDVRKPEDAQLRIGSLRKDQGGTTRRIERLVAHPEGDSATHDIALLKLDRPVSGAPVPLDVRRPAGTPVRLLGWGCASVGCGLEDQPVVLQQLDSAIRQPDACTNIVRPMDPASEVCTGNPETKAGPCFGDSGGPLLRRTAAGWKLIGAFSRVRVAPPDPGEPNEPPNCRSGMGIYTDVPAHREWINSVISSAA</sequence>
<evidence type="ECO:0000256" key="1">
    <source>
        <dbReference type="ARBA" id="ARBA00023157"/>
    </source>
</evidence>
<dbReference type="InterPro" id="IPR001314">
    <property type="entry name" value="Peptidase_S1A"/>
</dbReference>
<dbReference type="CDD" id="cd00190">
    <property type="entry name" value="Tryp_SPc"/>
    <property type="match status" value="1"/>
</dbReference>
<dbReference type="PRINTS" id="PR00722">
    <property type="entry name" value="CHYMOTRYPSIN"/>
</dbReference>
<protein>
    <submittedName>
        <fullName evidence="3">Serine protease</fullName>
    </submittedName>
</protein>
<dbReference type="OrthoDB" id="3657335at2"/>
<dbReference type="FunFam" id="2.40.10.10:FF:000068">
    <property type="entry name" value="transmembrane protease serine 2"/>
    <property type="match status" value="1"/>
</dbReference>
<organism evidence="3 4">
    <name type="scientific">Actinomadura rubrisoli</name>
    <dbReference type="NCBI Taxonomy" id="2530368"/>
    <lineage>
        <taxon>Bacteria</taxon>
        <taxon>Bacillati</taxon>
        <taxon>Actinomycetota</taxon>
        <taxon>Actinomycetes</taxon>
        <taxon>Streptosporangiales</taxon>
        <taxon>Thermomonosporaceae</taxon>
        <taxon>Actinomadura</taxon>
    </lineage>
</organism>
<comment type="caution">
    <text evidence="3">The sequence shown here is derived from an EMBL/GenBank/DDBJ whole genome shotgun (WGS) entry which is preliminary data.</text>
</comment>
<evidence type="ECO:0000313" key="4">
    <source>
        <dbReference type="Proteomes" id="UP000294513"/>
    </source>
</evidence>
<dbReference type="PROSITE" id="PS00135">
    <property type="entry name" value="TRYPSIN_SER"/>
    <property type="match status" value="1"/>
</dbReference>
<proteinExistence type="predicted"/>
<dbReference type="AlphaFoldDB" id="A0A4R5C267"/>
<keyword evidence="1" id="KW-1015">Disulfide bond</keyword>
<keyword evidence="3" id="KW-0378">Hydrolase</keyword>
<accession>A0A4R5C267</accession>
<reference evidence="3 4" key="1">
    <citation type="submission" date="2019-03" db="EMBL/GenBank/DDBJ databases">
        <title>Draft genome sequences of novel Actinobacteria.</title>
        <authorList>
            <person name="Sahin N."/>
            <person name="Ay H."/>
            <person name="Saygin H."/>
        </authorList>
    </citation>
    <scope>NUCLEOTIDE SEQUENCE [LARGE SCALE GENOMIC DNA]</scope>
    <source>
        <strain evidence="3 4">H3C3</strain>
    </source>
</reference>
<dbReference type="PANTHER" id="PTHR24253">
    <property type="entry name" value="TRANSMEMBRANE PROTEASE SERINE"/>
    <property type="match status" value="1"/>
</dbReference>
<name>A0A4R5C267_9ACTN</name>
<feature type="domain" description="Peptidase S1" evidence="2">
    <location>
        <begin position="131"/>
        <end position="362"/>
    </location>
</feature>
<dbReference type="SMART" id="SM00020">
    <property type="entry name" value="Tryp_SPc"/>
    <property type="match status" value="1"/>
</dbReference>
<gene>
    <name evidence="3" type="ORF">E1298_08630</name>
</gene>
<dbReference type="InterPro" id="IPR001254">
    <property type="entry name" value="Trypsin_dom"/>
</dbReference>
<evidence type="ECO:0000313" key="3">
    <source>
        <dbReference type="EMBL" id="TDD93708.1"/>
    </source>
</evidence>
<dbReference type="EMBL" id="SMKU01000027">
    <property type="protein sequence ID" value="TDD93708.1"/>
    <property type="molecule type" value="Genomic_DNA"/>
</dbReference>
<dbReference type="Gene3D" id="2.40.10.10">
    <property type="entry name" value="Trypsin-like serine proteases"/>
    <property type="match status" value="1"/>
</dbReference>
<dbReference type="PROSITE" id="PS50240">
    <property type="entry name" value="TRYPSIN_DOM"/>
    <property type="match status" value="1"/>
</dbReference>
<dbReference type="InterPro" id="IPR043504">
    <property type="entry name" value="Peptidase_S1_PA_chymotrypsin"/>
</dbReference>
<keyword evidence="4" id="KW-1185">Reference proteome</keyword>
<dbReference type="InterPro" id="IPR033116">
    <property type="entry name" value="TRYPSIN_SER"/>
</dbReference>
<dbReference type="SUPFAM" id="SSF50494">
    <property type="entry name" value="Trypsin-like serine proteases"/>
    <property type="match status" value="1"/>
</dbReference>
<keyword evidence="3" id="KW-0645">Protease</keyword>
<dbReference type="Pfam" id="PF00089">
    <property type="entry name" value="Trypsin"/>
    <property type="match status" value="1"/>
</dbReference>
<dbReference type="InterPro" id="IPR009003">
    <property type="entry name" value="Peptidase_S1_PA"/>
</dbReference>
<dbReference type="GO" id="GO:0004252">
    <property type="term" value="F:serine-type endopeptidase activity"/>
    <property type="evidence" value="ECO:0007669"/>
    <property type="project" value="InterPro"/>
</dbReference>